<feature type="transmembrane region" description="Helical" evidence="6">
    <location>
        <begin position="573"/>
        <end position="595"/>
    </location>
</feature>
<dbReference type="OrthoDB" id="2747330at2759"/>
<feature type="region of interest" description="Disordered" evidence="5">
    <location>
        <begin position="536"/>
        <end position="556"/>
    </location>
</feature>
<keyword evidence="6" id="KW-0472">Membrane</keyword>
<organism evidence="8 9">
    <name type="scientific">Myriangium duriaei CBS 260.36</name>
    <dbReference type="NCBI Taxonomy" id="1168546"/>
    <lineage>
        <taxon>Eukaryota</taxon>
        <taxon>Fungi</taxon>
        <taxon>Dikarya</taxon>
        <taxon>Ascomycota</taxon>
        <taxon>Pezizomycotina</taxon>
        <taxon>Dothideomycetes</taxon>
        <taxon>Dothideomycetidae</taxon>
        <taxon>Myriangiales</taxon>
        <taxon>Myriangiaceae</taxon>
        <taxon>Myriangium</taxon>
    </lineage>
</organism>
<accession>A0A9P4IWN6</accession>
<evidence type="ECO:0000256" key="4">
    <source>
        <dbReference type="ARBA" id="ARBA00022801"/>
    </source>
</evidence>
<dbReference type="EMBL" id="ML996094">
    <property type="protein sequence ID" value="KAF2148113.1"/>
    <property type="molecule type" value="Genomic_DNA"/>
</dbReference>
<evidence type="ECO:0000259" key="7">
    <source>
        <dbReference type="PROSITE" id="PS51767"/>
    </source>
</evidence>
<sequence>MGMSQAKPVHVGNGSTFRVNQVAIPKTNGSLSPAQHILQAHTKYGQLNLVPDAIKQAAAHSGGVIAYPDDHDKQYLCPVSVGGQILYLNFDTGSTDLWVFSTLTPGANTKEYEVYDPRHSGHRANGESWRIRYQDGSGSSGIVFLDTVTIGGVTATNQAVEVATYVSKQFIQDEQIYGLLGLAPRIGGNTCYPRKCIPYFDNISGSLAQQLFTVRLRKGKPGTYDFGYIDRSLYRGSISWVEQDPAWRTSWTFYAGEYSVDGNYYEDAGLSVADTGTTLLLVSNRILEDYYENIPSATVQDGMVVFDCRDHVPDFHLNIGKGVFVVPGSFIAWRRQGNTCVGGIQSNHAALPGLALRPPPVLDNDLLKALPPKANWSTDARVLEVPCHECRVGPSKPLAELPIDYVPRPGETFPKSVLRFNASVVEHDHEDSLILSSGLFYPRPGNCTTLWIDQFVESPCNGSWEYKASPESAFTLQWEHINDDLLGRGIMFNILHLSFGRIASKLVSPEPKIEVGVLIWPNGQILITTDPGLAPTKAAPRDPGCPRRPGHHHHHHHSCHSWFCRIKTFVKDLLRHALGHVLAGLIVATVAFHVWRRAFLRRQEARMNRTFPAAAVASRDAYLEKM</sequence>
<name>A0A9P4IWN6_9PEZI</name>
<dbReference type="AlphaFoldDB" id="A0A9P4IWN6"/>
<dbReference type="InterPro" id="IPR033121">
    <property type="entry name" value="PEPTIDASE_A1"/>
</dbReference>
<evidence type="ECO:0000256" key="1">
    <source>
        <dbReference type="ARBA" id="ARBA00007447"/>
    </source>
</evidence>
<dbReference type="PRINTS" id="PR00792">
    <property type="entry name" value="PEPSIN"/>
</dbReference>
<dbReference type="InterPro" id="IPR034163">
    <property type="entry name" value="Aspergillopepsin-like_cat_dom"/>
</dbReference>
<keyword evidence="6" id="KW-0812">Transmembrane</keyword>
<evidence type="ECO:0000256" key="5">
    <source>
        <dbReference type="SAM" id="MobiDB-lite"/>
    </source>
</evidence>
<comment type="caution">
    <text evidence="8">The sequence shown here is derived from an EMBL/GenBank/DDBJ whole genome shotgun (WGS) entry which is preliminary data.</text>
</comment>
<keyword evidence="4" id="KW-0378">Hydrolase</keyword>
<reference evidence="8" key="1">
    <citation type="journal article" date="2020" name="Stud. Mycol.">
        <title>101 Dothideomycetes genomes: a test case for predicting lifestyles and emergence of pathogens.</title>
        <authorList>
            <person name="Haridas S."/>
            <person name="Albert R."/>
            <person name="Binder M."/>
            <person name="Bloem J."/>
            <person name="Labutti K."/>
            <person name="Salamov A."/>
            <person name="Andreopoulos B."/>
            <person name="Baker S."/>
            <person name="Barry K."/>
            <person name="Bills G."/>
            <person name="Bluhm B."/>
            <person name="Cannon C."/>
            <person name="Castanera R."/>
            <person name="Culley D."/>
            <person name="Daum C."/>
            <person name="Ezra D."/>
            <person name="Gonzalez J."/>
            <person name="Henrissat B."/>
            <person name="Kuo A."/>
            <person name="Liang C."/>
            <person name="Lipzen A."/>
            <person name="Lutzoni F."/>
            <person name="Magnuson J."/>
            <person name="Mondo S."/>
            <person name="Nolan M."/>
            <person name="Ohm R."/>
            <person name="Pangilinan J."/>
            <person name="Park H.-J."/>
            <person name="Ramirez L."/>
            <person name="Alfaro M."/>
            <person name="Sun H."/>
            <person name="Tritt A."/>
            <person name="Yoshinaga Y."/>
            <person name="Zwiers L.-H."/>
            <person name="Turgeon B."/>
            <person name="Goodwin S."/>
            <person name="Spatafora J."/>
            <person name="Crous P."/>
            <person name="Grigoriev I."/>
        </authorList>
    </citation>
    <scope>NUCLEOTIDE SEQUENCE</scope>
    <source>
        <strain evidence="8">CBS 260.36</strain>
    </source>
</reference>
<keyword evidence="9" id="KW-1185">Reference proteome</keyword>
<keyword evidence="2 8" id="KW-0645">Protease</keyword>
<dbReference type="PROSITE" id="PS51767">
    <property type="entry name" value="PEPTIDASE_A1"/>
    <property type="match status" value="1"/>
</dbReference>
<dbReference type="Proteomes" id="UP000799439">
    <property type="component" value="Unassembled WGS sequence"/>
</dbReference>
<dbReference type="CDD" id="cd06097">
    <property type="entry name" value="Aspergillopepsin_like"/>
    <property type="match status" value="1"/>
</dbReference>
<dbReference type="Gene3D" id="2.40.70.10">
    <property type="entry name" value="Acid Proteases"/>
    <property type="match status" value="2"/>
</dbReference>
<dbReference type="Pfam" id="PF00026">
    <property type="entry name" value="Asp"/>
    <property type="match status" value="1"/>
</dbReference>
<dbReference type="InterPro" id="IPR021109">
    <property type="entry name" value="Peptidase_aspartic_dom_sf"/>
</dbReference>
<keyword evidence="3" id="KW-0064">Aspartyl protease</keyword>
<evidence type="ECO:0000313" key="9">
    <source>
        <dbReference type="Proteomes" id="UP000799439"/>
    </source>
</evidence>
<feature type="domain" description="Peptidase A1" evidence="7">
    <location>
        <begin position="75"/>
        <end position="386"/>
    </location>
</feature>
<evidence type="ECO:0000256" key="3">
    <source>
        <dbReference type="ARBA" id="ARBA00022750"/>
    </source>
</evidence>
<protein>
    <submittedName>
        <fullName evidence="8">Acid protease</fullName>
    </submittedName>
</protein>
<keyword evidence="6" id="KW-1133">Transmembrane helix</keyword>
<comment type="similarity">
    <text evidence="1">Belongs to the peptidase A1 family.</text>
</comment>
<gene>
    <name evidence="8" type="ORF">K461DRAFT_272283</name>
</gene>
<dbReference type="SUPFAM" id="SSF50630">
    <property type="entry name" value="Acid proteases"/>
    <property type="match status" value="1"/>
</dbReference>
<dbReference type="GO" id="GO:0004190">
    <property type="term" value="F:aspartic-type endopeptidase activity"/>
    <property type="evidence" value="ECO:0007669"/>
    <property type="project" value="UniProtKB-KW"/>
</dbReference>
<evidence type="ECO:0000256" key="6">
    <source>
        <dbReference type="SAM" id="Phobius"/>
    </source>
</evidence>
<evidence type="ECO:0000256" key="2">
    <source>
        <dbReference type="ARBA" id="ARBA00022670"/>
    </source>
</evidence>
<dbReference type="GO" id="GO:0006508">
    <property type="term" value="P:proteolysis"/>
    <property type="evidence" value="ECO:0007669"/>
    <property type="project" value="UniProtKB-KW"/>
</dbReference>
<evidence type="ECO:0000313" key="8">
    <source>
        <dbReference type="EMBL" id="KAF2148113.1"/>
    </source>
</evidence>
<dbReference type="PANTHER" id="PTHR47966:SF2">
    <property type="entry name" value="ASPERGILLOPEPSIN-1-RELATED"/>
    <property type="match status" value="1"/>
</dbReference>
<dbReference type="PANTHER" id="PTHR47966">
    <property type="entry name" value="BETA-SITE APP-CLEAVING ENZYME, ISOFORM A-RELATED"/>
    <property type="match status" value="1"/>
</dbReference>
<proteinExistence type="inferred from homology"/>
<dbReference type="InterPro" id="IPR001461">
    <property type="entry name" value="Aspartic_peptidase_A1"/>
</dbReference>